<gene>
    <name evidence="1" type="ORF">CulFRC58_0804</name>
</gene>
<keyword evidence="2" id="KW-1185">Reference proteome</keyword>
<sequence>MESLFRRWNDPRSSFVLLEWYMLGLKGAVNYRHGLWE</sequence>
<dbReference type="EMBL" id="CP011913">
    <property type="protein sequence ID" value="AKN76658.1"/>
    <property type="molecule type" value="Genomic_DNA"/>
</dbReference>
<dbReference type="Proteomes" id="UP000036185">
    <property type="component" value="Chromosome"/>
</dbReference>
<accession>A0ABN4GYA2</accession>
<name>A0ABN4GYA2_CORUL</name>
<organism evidence="1 2">
    <name type="scientific">Corynebacterium ulcerans FRC58</name>
    <dbReference type="NCBI Taxonomy" id="1408268"/>
    <lineage>
        <taxon>Bacteria</taxon>
        <taxon>Bacillati</taxon>
        <taxon>Actinomycetota</taxon>
        <taxon>Actinomycetes</taxon>
        <taxon>Mycobacteriales</taxon>
        <taxon>Corynebacteriaceae</taxon>
        <taxon>Corynebacterium</taxon>
    </lineage>
</organism>
<protein>
    <submittedName>
        <fullName evidence="1">Uncharacterized protein</fullName>
    </submittedName>
</protein>
<reference evidence="1 2" key="1">
    <citation type="journal article" date="2014" name="Int. J. Syst. Evol. Microbiol.">
        <title>Draft Genome Sequence of Corynebacterium ulcerans FRC58, Isolated from the Bronchitic Aspiration of a Patient in France.</title>
        <authorList>
            <person name="Silva Ado S."/>
            <person name="Barauna R.A."/>
            <person name="de Sa P.C."/>
            <person name="das Gracas D.A."/>
            <person name="Carneiro A.R."/>
            <person name="Thouvenin M."/>
            <person name="Azevedo V."/>
            <person name="Badell E."/>
            <person name="Guiso N."/>
            <person name="da Silva A.L."/>
            <person name="Ramos R.T."/>
        </authorList>
    </citation>
    <scope>NUCLEOTIDE SEQUENCE [LARGE SCALE GENOMIC DNA]</scope>
    <source>
        <strain evidence="1 2">FRC58</strain>
    </source>
</reference>
<evidence type="ECO:0000313" key="2">
    <source>
        <dbReference type="Proteomes" id="UP000036185"/>
    </source>
</evidence>
<evidence type="ECO:0000313" key="1">
    <source>
        <dbReference type="EMBL" id="AKN76658.1"/>
    </source>
</evidence>
<proteinExistence type="predicted"/>